<evidence type="ECO:0000313" key="8">
    <source>
        <dbReference type="EMBL" id="CAB4744378.1"/>
    </source>
</evidence>
<feature type="transmembrane region" description="Helical" evidence="6">
    <location>
        <begin position="251"/>
        <end position="269"/>
    </location>
</feature>
<evidence type="ECO:0000313" key="9">
    <source>
        <dbReference type="EMBL" id="CAB4857414.1"/>
    </source>
</evidence>
<organism evidence="9">
    <name type="scientific">freshwater metagenome</name>
    <dbReference type="NCBI Taxonomy" id="449393"/>
    <lineage>
        <taxon>unclassified sequences</taxon>
        <taxon>metagenomes</taxon>
        <taxon>ecological metagenomes</taxon>
    </lineage>
</organism>
<keyword evidence="3 6" id="KW-0812">Transmembrane</keyword>
<gene>
    <name evidence="7" type="ORF">UFOPK2289_00930</name>
    <name evidence="8" type="ORF">UFOPK2822_00403</name>
    <name evidence="9" type="ORF">UFOPK3346_00265</name>
    <name evidence="10" type="ORF">UFOPK3670_00205</name>
    <name evidence="11" type="ORF">UFOPK4308_00292</name>
</gene>
<evidence type="ECO:0000256" key="2">
    <source>
        <dbReference type="ARBA" id="ARBA00008333"/>
    </source>
</evidence>
<evidence type="ECO:0000313" key="7">
    <source>
        <dbReference type="EMBL" id="CAB4667639.1"/>
    </source>
</evidence>
<dbReference type="GO" id="GO:0033573">
    <property type="term" value="C:high-affinity iron permease complex"/>
    <property type="evidence" value="ECO:0007669"/>
    <property type="project" value="InterPro"/>
</dbReference>
<keyword evidence="5 6" id="KW-0472">Membrane</keyword>
<dbReference type="EMBL" id="CAFBLE010000002">
    <property type="protein sequence ID" value="CAB4857414.1"/>
    <property type="molecule type" value="Genomic_DNA"/>
</dbReference>
<feature type="transmembrane region" description="Helical" evidence="6">
    <location>
        <begin position="46"/>
        <end position="66"/>
    </location>
</feature>
<dbReference type="GO" id="GO:0015093">
    <property type="term" value="F:ferrous iron transmembrane transporter activity"/>
    <property type="evidence" value="ECO:0007669"/>
    <property type="project" value="TreeGrafter"/>
</dbReference>
<proteinExistence type="inferred from homology"/>
<dbReference type="NCBIfam" id="NF041756">
    <property type="entry name" value="EfeU"/>
    <property type="match status" value="1"/>
</dbReference>
<feature type="transmembrane region" description="Helical" evidence="6">
    <location>
        <begin position="78"/>
        <end position="96"/>
    </location>
</feature>
<dbReference type="EMBL" id="CAEZWT010000025">
    <property type="protein sequence ID" value="CAB4667639.1"/>
    <property type="molecule type" value="Genomic_DNA"/>
</dbReference>
<feature type="transmembrane region" description="Helical" evidence="6">
    <location>
        <begin position="186"/>
        <end position="206"/>
    </location>
</feature>
<dbReference type="EMBL" id="CAFBMV010000001">
    <property type="protein sequence ID" value="CAB4913490.1"/>
    <property type="molecule type" value="Genomic_DNA"/>
</dbReference>
<feature type="transmembrane region" description="Helical" evidence="6">
    <location>
        <begin position="153"/>
        <end position="174"/>
    </location>
</feature>
<comment type="subcellular location">
    <subcellularLocation>
        <location evidence="1">Membrane</location>
        <topology evidence="1">Multi-pass membrane protein</topology>
    </subcellularLocation>
</comment>
<evidence type="ECO:0000256" key="6">
    <source>
        <dbReference type="SAM" id="Phobius"/>
    </source>
</evidence>
<evidence type="ECO:0000256" key="3">
    <source>
        <dbReference type="ARBA" id="ARBA00022692"/>
    </source>
</evidence>
<feature type="transmembrane region" description="Helical" evidence="6">
    <location>
        <begin position="6"/>
        <end position="26"/>
    </location>
</feature>
<dbReference type="EMBL" id="CAFBQL010000002">
    <property type="protein sequence ID" value="CAB5054085.1"/>
    <property type="molecule type" value="Genomic_DNA"/>
</dbReference>
<feature type="transmembrane region" description="Helical" evidence="6">
    <location>
        <begin position="116"/>
        <end position="133"/>
    </location>
</feature>
<keyword evidence="4 6" id="KW-1133">Transmembrane helix</keyword>
<evidence type="ECO:0000313" key="10">
    <source>
        <dbReference type="EMBL" id="CAB4913490.1"/>
    </source>
</evidence>
<dbReference type="InterPro" id="IPR004923">
    <property type="entry name" value="FTR1/Fip1/EfeU"/>
</dbReference>
<sequence length="281" mass="30240">MLSTFTIALREGLEAALIVGILVAYLRKSTPKSDLKSNRRALLAPLWLGVGLAIAASFGLGGFLSFTSAELSPRGEQFFSGSTSFLAVGLVTWMVFWMKKTARGMRDDLHGKVESALMAGPLALATTAFFAVAREGLETALFIYTNFKTQGSASAASFGLFLGILCAITLGYLIYNRSVKLNLAKFFTYTGVALIVVAAGVLAYAVNEYQELGWLPGFGSLAWDTTSWMSKESLPATILGGTVGFDTTTSWLQLALWATYLAVILWAYLKPRKVSLSPTHG</sequence>
<dbReference type="PANTHER" id="PTHR31632">
    <property type="entry name" value="IRON TRANSPORTER FTH1"/>
    <property type="match status" value="1"/>
</dbReference>
<protein>
    <submittedName>
        <fullName evidence="9">Unannotated protein</fullName>
    </submittedName>
</protein>
<evidence type="ECO:0000256" key="5">
    <source>
        <dbReference type="ARBA" id="ARBA00023136"/>
    </source>
</evidence>
<accession>A0A6J7CKE1</accession>
<name>A0A6J7CKE1_9ZZZZ</name>
<evidence type="ECO:0000313" key="11">
    <source>
        <dbReference type="EMBL" id="CAB5054085.1"/>
    </source>
</evidence>
<dbReference type="PANTHER" id="PTHR31632:SF2">
    <property type="entry name" value="PLASMA MEMBRANE IRON PERMEASE"/>
    <property type="match status" value="1"/>
</dbReference>
<evidence type="ECO:0000256" key="1">
    <source>
        <dbReference type="ARBA" id="ARBA00004141"/>
    </source>
</evidence>
<dbReference type="Pfam" id="PF03239">
    <property type="entry name" value="FTR1"/>
    <property type="match status" value="1"/>
</dbReference>
<comment type="similarity">
    <text evidence="2">Belongs to the oxidase-dependent Fe transporter (OFeT) (TC 9.A.10.1) family.</text>
</comment>
<dbReference type="AlphaFoldDB" id="A0A6J7CKE1"/>
<reference evidence="9" key="1">
    <citation type="submission" date="2020-05" db="EMBL/GenBank/DDBJ databases">
        <authorList>
            <person name="Chiriac C."/>
            <person name="Salcher M."/>
            <person name="Ghai R."/>
            <person name="Kavagutti S V."/>
        </authorList>
    </citation>
    <scope>NUCLEOTIDE SEQUENCE</scope>
</reference>
<dbReference type="EMBL" id="CAEZZC010000004">
    <property type="protein sequence ID" value="CAB4744378.1"/>
    <property type="molecule type" value="Genomic_DNA"/>
</dbReference>
<evidence type="ECO:0000256" key="4">
    <source>
        <dbReference type="ARBA" id="ARBA00022989"/>
    </source>
</evidence>